<dbReference type="EMBL" id="JAOYFB010000044">
    <property type="protein sequence ID" value="KAK4045467.1"/>
    <property type="molecule type" value="Genomic_DNA"/>
</dbReference>
<dbReference type="PANTHER" id="PTHR32305:SF15">
    <property type="entry name" value="PROTEIN RHSA-RELATED"/>
    <property type="match status" value="1"/>
</dbReference>
<feature type="compositionally biased region" description="Basic and acidic residues" evidence="2">
    <location>
        <begin position="722"/>
        <end position="751"/>
    </location>
</feature>
<proteinExistence type="predicted"/>
<evidence type="ECO:0000313" key="5">
    <source>
        <dbReference type="Proteomes" id="UP001234178"/>
    </source>
</evidence>
<dbReference type="InterPro" id="IPR050708">
    <property type="entry name" value="T6SS_VgrG/RHS"/>
</dbReference>
<name>A0ABR0BA69_9CRUS</name>
<organism evidence="4 5">
    <name type="scientific">Daphnia magna</name>
    <dbReference type="NCBI Taxonomy" id="35525"/>
    <lineage>
        <taxon>Eukaryota</taxon>
        <taxon>Metazoa</taxon>
        <taxon>Ecdysozoa</taxon>
        <taxon>Arthropoda</taxon>
        <taxon>Crustacea</taxon>
        <taxon>Branchiopoda</taxon>
        <taxon>Diplostraca</taxon>
        <taxon>Cladocera</taxon>
        <taxon>Anomopoda</taxon>
        <taxon>Daphniidae</taxon>
        <taxon>Daphnia</taxon>
    </lineage>
</organism>
<accession>A0ABR0BA69</accession>
<gene>
    <name evidence="4" type="ORF">OUZ56_033091</name>
</gene>
<evidence type="ECO:0000256" key="1">
    <source>
        <dbReference type="ARBA" id="ARBA00022737"/>
    </source>
</evidence>
<protein>
    <recommendedName>
        <fullName evidence="3">Teneurin-like YD-shell domain-containing protein</fullName>
    </recommendedName>
</protein>
<sequence>MGQGRRKDRSLRRFFFGASFVGGRGPSLDVLAYSFANSGNTVGIARGQLFAFAFPAWAVPRFERGRGGLHPRRLRAPRGAHAGRRRHALPLRGGLHPVAELNANYTVNRVFLYTSHSHVPDFVAVSTGGSSWSLWRVVTDHLGSVIGLTDAFGNPVFTRSYDAYGNIVAVTGSTAESDRFIFGFAGGLWDPTTKLVQFGARTYDPEIGRWLERDPILHKGGVNLYEYAEGDPVNRIDVNGKWSGYFGVGGNAEASVLGFFGLGLELNVGLLFGDWGVGPYVTGGFAPGVVGASAGVGFKGGWARSKGDFGGAAYEMQVSNYGPWGASACTNGSGLTRAGVCLGPGVGTPSVHASKIYTVYPIDELHDVFFREGLEPYDPPEVPGQMTPLNDPVRDAPADVFSGGYSSARGPGSFAVHWLTAQFCLGQFSKVTNRTAASSCTFGAVQVGIRNAIPVRLVVREDGVEMLPGFAGRFFMPFDGASVRVVYPFGALRFSKKGLEAADFHATARTKRARLRALARFRRRTERTEGAILGNRGLFLGHDGSALGAIGLQRFVGRFVARASASAPRVEGGDELFRVPLVEADVLNRSAELFVGVHQEREGLVAEQRARPLKEAFRVPFWSALRKRAFRRPEGDSAFARPEPAMAGSYGWRSGTVPPEGFDDAPHIPREHPLESGRHRHPARPRERRAASGGQRARCSLGGCRRPRARDERRGRSVCRLSAKDQEASKRTRSVDGELSRGDADADSSVHHERRSGARRGADPPSPSRGDCARHRLAVLKAVARSLIRRSDGRRQTGHSAPCAVVLAWRVCGAPTAAPLADAGPLGDGGAVKDASRFVDLDSGSRVDGGQKVGADGWATFDASGCTLRYPVRPEAYPPPPTWIPCPGAPAIPAGACRMIRLDDEDSFNSTVIYPHHARLGSTGIQLTFNRFTRGGVEWIATDIDGPVRRMFRADNPRCSAGAAGGTKEGRFALLQRTPDPERLWLVGGPLETGVDPLTQRILGEPEILDNNVELRQTWFLTEPALYETGGLRRIDWETGERTQLIPSGARELLDGVDFQEAGRRFYARADFPYQVYEYTSGTPVRVVTAGVDVRGEVGNFGIQEGRIAWSDVVQNAGGPRTELALYTQELDTNGARIGQRQRISSPVQGDAQLARMGCDKYVRRYTELSDFSKDDGNNGIDIYDFVAMKHWRVPFSGQGDRKKALDIGNIPLVTCEEVLVSVGYLDPRSTYSQGNIARINLAKLGPGEPFTVTPDPVP</sequence>
<dbReference type="Pfam" id="PF25023">
    <property type="entry name" value="TEN_YD-shell"/>
    <property type="match status" value="1"/>
</dbReference>
<dbReference type="InterPro" id="IPR056823">
    <property type="entry name" value="TEN-like_YD-shell"/>
</dbReference>
<evidence type="ECO:0000259" key="3">
    <source>
        <dbReference type="Pfam" id="PF25023"/>
    </source>
</evidence>
<dbReference type="NCBIfam" id="TIGR03696">
    <property type="entry name" value="Rhs_assc_core"/>
    <property type="match status" value="1"/>
</dbReference>
<keyword evidence="1" id="KW-0677">Repeat</keyword>
<keyword evidence="5" id="KW-1185">Reference proteome</keyword>
<feature type="domain" description="Teneurin-like YD-shell" evidence="3">
    <location>
        <begin position="101"/>
        <end position="232"/>
    </location>
</feature>
<comment type="caution">
    <text evidence="4">The sequence shown here is derived from an EMBL/GenBank/DDBJ whole genome shotgun (WGS) entry which is preliminary data.</text>
</comment>
<reference evidence="4 5" key="1">
    <citation type="journal article" date="2023" name="Nucleic Acids Res.">
        <title>The hologenome of Daphnia magna reveals possible DNA methylation and microbiome-mediated evolution of the host genome.</title>
        <authorList>
            <person name="Chaturvedi A."/>
            <person name="Li X."/>
            <person name="Dhandapani V."/>
            <person name="Marshall H."/>
            <person name="Kissane S."/>
            <person name="Cuenca-Cambronero M."/>
            <person name="Asole G."/>
            <person name="Calvet F."/>
            <person name="Ruiz-Romero M."/>
            <person name="Marangio P."/>
            <person name="Guigo R."/>
            <person name="Rago D."/>
            <person name="Mirbahai L."/>
            <person name="Eastwood N."/>
            <person name="Colbourne J.K."/>
            <person name="Zhou J."/>
            <person name="Mallon E."/>
            <person name="Orsini L."/>
        </authorList>
    </citation>
    <scope>NUCLEOTIDE SEQUENCE [LARGE SCALE GENOMIC DNA]</scope>
    <source>
        <strain evidence="4">LRV0_1</strain>
    </source>
</reference>
<dbReference type="InterPro" id="IPR022385">
    <property type="entry name" value="Rhs_assc_core"/>
</dbReference>
<dbReference type="Proteomes" id="UP001234178">
    <property type="component" value="Unassembled WGS sequence"/>
</dbReference>
<feature type="compositionally biased region" description="Basic and acidic residues" evidence="2">
    <location>
        <begin position="664"/>
        <end position="677"/>
    </location>
</feature>
<evidence type="ECO:0000256" key="2">
    <source>
        <dbReference type="SAM" id="MobiDB-lite"/>
    </source>
</evidence>
<dbReference type="PANTHER" id="PTHR32305">
    <property type="match status" value="1"/>
</dbReference>
<dbReference type="Gene3D" id="2.180.10.10">
    <property type="entry name" value="RHS repeat-associated core"/>
    <property type="match status" value="1"/>
</dbReference>
<feature type="region of interest" description="Disordered" evidence="2">
    <location>
        <begin position="650"/>
        <end position="774"/>
    </location>
</feature>
<evidence type="ECO:0000313" key="4">
    <source>
        <dbReference type="EMBL" id="KAK4045467.1"/>
    </source>
</evidence>